<reference evidence="1 2" key="1">
    <citation type="submission" date="2020-08" db="EMBL/GenBank/DDBJ databases">
        <title>Genomic Encyclopedia of Type Strains, Phase IV (KMG-V): Genome sequencing to study the core and pangenomes of soil and plant-associated prokaryotes.</title>
        <authorList>
            <person name="Whitman W."/>
        </authorList>
    </citation>
    <scope>NUCLEOTIDE SEQUENCE [LARGE SCALE GENOMIC DNA]</scope>
    <source>
        <strain evidence="1 2">SRMrh-85</strain>
    </source>
</reference>
<accession>A0ABR6FGZ5</accession>
<evidence type="ECO:0000313" key="2">
    <source>
        <dbReference type="Proteomes" id="UP000533533"/>
    </source>
</evidence>
<comment type="caution">
    <text evidence="1">The sequence shown here is derived from an EMBL/GenBank/DDBJ whole genome shotgun (WGS) entry which is preliminary data.</text>
</comment>
<organism evidence="1 2">
    <name type="scientific">Paraburkholderia silvatlantica</name>
    <dbReference type="NCBI Taxonomy" id="321895"/>
    <lineage>
        <taxon>Bacteria</taxon>
        <taxon>Pseudomonadati</taxon>
        <taxon>Pseudomonadota</taxon>
        <taxon>Betaproteobacteria</taxon>
        <taxon>Burkholderiales</taxon>
        <taxon>Burkholderiaceae</taxon>
        <taxon>Paraburkholderia</taxon>
    </lineage>
</organism>
<evidence type="ECO:0000313" key="1">
    <source>
        <dbReference type="EMBL" id="MBB2926694.1"/>
    </source>
</evidence>
<proteinExistence type="predicted"/>
<name>A0ABR6FGZ5_9BURK</name>
<dbReference type="Proteomes" id="UP000533533">
    <property type="component" value="Unassembled WGS sequence"/>
</dbReference>
<dbReference type="EMBL" id="JACHVZ010000003">
    <property type="protein sequence ID" value="MBB2926694.1"/>
    <property type="molecule type" value="Genomic_DNA"/>
</dbReference>
<sequence>MTMALARIRGSMNFRETMPRGEQFENAARIGDKAPLAWRGRSNGPLKRVRNG</sequence>
<dbReference type="RefSeq" id="WP_181431295.1">
    <property type="nucleotide sequence ID" value="NZ_JACHVZ010000003.1"/>
</dbReference>
<gene>
    <name evidence="1" type="ORF">FHX59_001103</name>
</gene>
<keyword evidence="2" id="KW-1185">Reference proteome</keyword>
<protein>
    <submittedName>
        <fullName evidence="1">Uncharacterized protein</fullName>
    </submittedName>
</protein>